<evidence type="ECO:0008006" key="5">
    <source>
        <dbReference type="Google" id="ProtNLM"/>
    </source>
</evidence>
<protein>
    <recommendedName>
        <fullName evidence="5">REase associating with pPIWI RE domain-containing protein</fullName>
    </recommendedName>
</protein>
<name>A0A2P4ULI1_9ACTN</name>
<feature type="domain" description="pPIWI-RE three-gene island" evidence="2">
    <location>
        <begin position="17"/>
        <end position="163"/>
    </location>
</feature>
<feature type="domain" description="REase associating with pPIWI RE" evidence="1">
    <location>
        <begin position="278"/>
        <end position="380"/>
    </location>
</feature>
<sequence length="381" mass="42772">MNDGYNAPDDDSDGRRRRVVAAALRAAYAWTMRGDQPRAMREVARMTGIVMEAHGPGQGPVTPHALVQCLHRPLGGLLDFAADADEMIRAAVLLDGDGGLTEEAYDLAAEYAMPLSGTESWLPTWTTMHSDQIRNEVFAGMIGTRKQDDYVRYRKFLIEHPAGSREEIGDLLSGSGIRVSWKGYGDVPGGQLYRRKSGPAWWWACPDCRWPMAVTGTKVRCRYRPHAAVFRIVEASDRRPPALRRIDEGPRAEPPNAREAEGSACLDAGVWRFIVVPGASELRVCRELRELGADVRLWPECDAYDLRVVAGGREFRVDLKEYRSPYRLIADLRAKPPRARVLLPRTHQHQVDVIRSALPGLDVVTETRFRSEIRRALKGHR</sequence>
<organism evidence="3 4">
    <name type="scientific">Actinomadura rubteroloni</name>
    <dbReference type="NCBI Taxonomy" id="1926885"/>
    <lineage>
        <taxon>Bacteria</taxon>
        <taxon>Bacillati</taxon>
        <taxon>Actinomycetota</taxon>
        <taxon>Actinomycetes</taxon>
        <taxon>Streptosporangiales</taxon>
        <taxon>Thermomonosporaceae</taxon>
        <taxon>Actinomadura</taxon>
    </lineage>
</organism>
<comment type="caution">
    <text evidence="3">The sequence shown here is derived from an EMBL/GenBank/DDBJ whole genome shotgun (WGS) entry which is preliminary data.</text>
</comment>
<keyword evidence="4" id="KW-1185">Reference proteome</keyword>
<gene>
    <name evidence="3" type="ORF">BTM25_02810</name>
</gene>
<proteinExistence type="predicted"/>
<dbReference type="RefSeq" id="WP_103560945.1">
    <property type="nucleotide sequence ID" value="NZ_MTBP01000001.1"/>
</dbReference>
<reference evidence="3 4" key="1">
    <citation type="journal article" date="2017" name="Chemistry">
        <title>Isolation, Biosynthesis and Chemical Modifications of Rubterolones A-F: Rare Tropolone Alkaloids from Actinomadura sp. 5-2.</title>
        <authorList>
            <person name="Guo H."/>
            <person name="Benndorf R."/>
            <person name="Leichnitz D."/>
            <person name="Klassen J.L."/>
            <person name="Vollmers J."/>
            <person name="Gorls H."/>
            <person name="Steinacker M."/>
            <person name="Weigel C."/>
            <person name="Dahse H.M."/>
            <person name="Kaster A.K."/>
            <person name="de Beer Z.W."/>
            <person name="Poulsen M."/>
            <person name="Beemelmanns C."/>
        </authorList>
    </citation>
    <scope>NUCLEOTIDE SEQUENCE [LARGE SCALE GENOMIC DNA]</scope>
    <source>
        <strain evidence="3 4">5-2</strain>
    </source>
</reference>
<dbReference type="InterPro" id="IPR041191">
    <property type="entry name" value="pPIWI_RE_Y"/>
</dbReference>
<accession>A0A2P4ULI1</accession>
<evidence type="ECO:0000313" key="4">
    <source>
        <dbReference type="Proteomes" id="UP000242367"/>
    </source>
</evidence>
<dbReference type="Pfam" id="PF18154">
    <property type="entry name" value="pPIWI_RE_REase"/>
    <property type="match status" value="1"/>
</dbReference>
<evidence type="ECO:0000259" key="2">
    <source>
        <dbReference type="Pfam" id="PF18156"/>
    </source>
</evidence>
<dbReference type="InterPro" id="IPR040828">
    <property type="entry name" value="pPIWI_RE_REase"/>
</dbReference>
<dbReference type="Proteomes" id="UP000242367">
    <property type="component" value="Unassembled WGS sequence"/>
</dbReference>
<evidence type="ECO:0000259" key="1">
    <source>
        <dbReference type="Pfam" id="PF18154"/>
    </source>
</evidence>
<dbReference type="Pfam" id="PF18156">
    <property type="entry name" value="pPIWI_RE_Y"/>
    <property type="match status" value="1"/>
</dbReference>
<evidence type="ECO:0000313" key="3">
    <source>
        <dbReference type="EMBL" id="POM25897.1"/>
    </source>
</evidence>
<dbReference type="AlphaFoldDB" id="A0A2P4ULI1"/>
<dbReference type="EMBL" id="MTBP01000001">
    <property type="protein sequence ID" value="POM25897.1"/>
    <property type="molecule type" value="Genomic_DNA"/>
</dbReference>